<evidence type="ECO:0000256" key="8">
    <source>
        <dbReference type="NCBIfam" id="TIGR00212"/>
    </source>
</evidence>
<dbReference type="InterPro" id="IPR022419">
    <property type="entry name" value="Porphobilin_deaminase_cofac_BS"/>
</dbReference>
<dbReference type="InterPro" id="IPR022417">
    <property type="entry name" value="Porphobilin_deaminase_N"/>
</dbReference>
<comment type="function">
    <text evidence="2">Tetrapolymerization of the monopyrrole PBG into the hydroxymethylbilane pre-uroporphyrinogen in several discrete steps.</text>
</comment>
<feature type="domain" description="Porphobilinogen deaminase N-terminal" evidence="9">
    <location>
        <begin position="13"/>
        <end position="222"/>
    </location>
</feature>
<dbReference type="PRINTS" id="PR00151">
    <property type="entry name" value="PORPHBDMNASE"/>
</dbReference>
<comment type="similarity">
    <text evidence="3">Belongs to the HMBS family.</text>
</comment>
<dbReference type="InterPro" id="IPR022418">
    <property type="entry name" value="Porphobilinogen_deaminase_C"/>
</dbReference>
<evidence type="ECO:0000256" key="1">
    <source>
        <dbReference type="ARBA" id="ARBA00001916"/>
    </source>
</evidence>
<evidence type="ECO:0000256" key="7">
    <source>
        <dbReference type="ARBA" id="ARBA00048169"/>
    </source>
</evidence>
<evidence type="ECO:0000256" key="3">
    <source>
        <dbReference type="ARBA" id="ARBA00005638"/>
    </source>
</evidence>
<organism evidence="11 12">
    <name type="scientific">Microcella humidisoli</name>
    <dbReference type="NCBI Taxonomy" id="2963406"/>
    <lineage>
        <taxon>Bacteria</taxon>
        <taxon>Bacillati</taxon>
        <taxon>Actinomycetota</taxon>
        <taxon>Actinomycetes</taxon>
        <taxon>Micrococcales</taxon>
        <taxon>Microbacteriaceae</taxon>
        <taxon>Microcella</taxon>
    </lineage>
</organism>
<dbReference type="NCBIfam" id="TIGR00212">
    <property type="entry name" value="hemC"/>
    <property type="match status" value="1"/>
</dbReference>
<dbReference type="PANTHER" id="PTHR11557">
    <property type="entry name" value="PORPHOBILINOGEN DEAMINASE"/>
    <property type="match status" value="1"/>
</dbReference>
<dbReference type="InterPro" id="IPR036803">
    <property type="entry name" value="Porphobilinogen_deaminase_C_sf"/>
</dbReference>
<gene>
    <name evidence="11" type="primary">hemC</name>
    <name evidence="11" type="ORF">NNL39_05485</name>
</gene>
<dbReference type="SUPFAM" id="SSF54782">
    <property type="entry name" value="Porphobilinogen deaminase (hydroxymethylbilane synthase), C-terminal domain"/>
    <property type="match status" value="1"/>
</dbReference>
<sequence>MSPSSSSDSAAPIRLGTRGSALALAQSQRVADSIAARTGSPVELVTISTLGDRSTAPLESLGGAGVFVTAVREALLAGECDVVVHSLKDLPTGPHPELRISAIPKRADARDAIVARDGLTLEQLPAGARVGTGSPRRRAQLRRRRDDLEVVDLRGNVDTRIGRVLGSEPTGDREGIEADLDAVVLAVAGLERLGRDDVITEHLGIAGWPTAPGQGALAVETLASVSGPLRSALQGIDHAATRTSVEAERAVLRLLEAGCSAPLGANAFIDGGMLFLAARVYSDAGEQVSAAHALYVDDTRTPGEDAAKRVVDELLELGAADLAPLGGAR</sequence>
<dbReference type="Pfam" id="PF01379">
    <property type="entry name" value="Porphobil_deam"/>
    <property type="match status" value="1"/>
</dbReference>
<accession>A0ABY5FZ04</accession>
<reference evidence="11" key="1">
    <citation type="submission" date="2022-07" db="EMBL/GenBank/DDBJ databases">
        <title>Taxonomic analysis of Microcella humidisoli nov. sp., isolated from riverside soil.</title>
        <authorList>
            <person name="Molina K.M."/>
            <person name="Kim S.B."/>
        </authorList>
    </citation>
    <scope>NUCLEOTIDE SEQUENCE</scope>
    <source>
        <strain evidence="11">MMS21-STM10</strain>
    </source>
</reference>
<keyword evidence="5 11" id="KW-0808">Transferase</keyword>
<dbReference type="Proteomes" id="UP001060039">
    <property type="component" value="Chromosome"/>
</dbReference>
<dbReference type="RefSeq" id="WP_255160683.1">
    <property type="nucleotide sequence ID" value="NZ_CP101497.1"/>
</dbReference>
<dbReference type="PANTHER" id="PTHR11557:SF0">
    <property type="entry name" value="PORPHOBILINOGEN DEAMINASE"/>
    <property type="match status" value="1"/>
</dbReference>
<comment type="cofactor">
    <cofactor evidence="1">
        <name>dipyrromethane</name>
        <dbReference type="ChEBI" id="CHEBI:60342"/>
    </cofactor>
</comment>
<dbReference type="GO" id="GO:0004418">
    <property type="term" value="F:hydroxymethylbilane synthase activity"/>
    <property type="evidence" value="ECO:0007669"/>
    <property type="project" value="UniProtKB-EC"/>
</dbReference>
<name>A0ABY5FZ04_9MICO</name>
<evidence type="ECO:0000259" key="9">
    <source>
        <dbReference type="Pfam" id="PF01379"/>
    </source>
</evidence>
<evidence type="ECO:0000256" key="5">
    <source>
        <dbReference type="ARBA" id="ARBA00022679"/>
    </source>
</evidence>
<dbReference type="Gene3D" id="3.30.160.40">
    <property type="entry name" value="Porphobilinogen deaminase, C-terminal domain"/>
    <property type="match status" value="1"/>
</dbReference>
<dbReference type="SUPFAM" id="SSF53850">
    <property type="entry name" value="Periplasmic binding protein-like II"/>
    <property type="match status" value="1"/>
</dbReference>
<evidence type="ECO:0000256" key="6">
    <source>
        <dbReference type="ARBA" id="ARBA00023244"/>
    </source>
</evidence>
<protein>
    <recommendedName>
        <fullName evidence="4 8">Hydroxymethylbilane synthase</fullName>
        <ecNumber evidence="4 8">2.5.1.61</ecNumber>
    </recommendedName>
</protein>
<dbReference type="EMBL" id="CP101497">
    <property type="protein sequence ID" value="UTT63552.1"/>
    <property type="molecule type" value="Genomic_DNA"/>
</dbReference>
<evidence type="ECO:0000313" key="11">
    <source>
        <dbReference type="EMBL" id="UTT63552.1"/>
    </source>
</evidence>
<evidence type="ECO:0000313" key="12">
    <source>
        <dbReference type="Proteomes" id="UP001060039"/>
    </source>
</evidence>
<dbReference type="Gene3D" id="3.40.190.10">
    <property type="entry name" value="Periplasmic binding protein-like II"/>
    <property type="match status" value="2"/>
</dbReference>
<evidence type="ECO:0000259" key="10">
    <source>
        <dbReference type="Pfam" id="PF03900"/>
    </source>
</evidence>
<comment type="catalytic activity">
    <reaction evidence="7">
        <text>4 porphobilinogen + H2O = hydroxymethylbilane + 4 NH4(+)</text>
        <dbReference type="Rhea" id="RHEA:13185"/>
        <dbReference type="ChEBI" id="CHEBI:15377"/>
        <dbReference type="ChEBI" id="CHEBI:28938"/>
        <dbReference type="ChEBI" id="CHEBI:57845"/>
        <dbReference type="ChEBI" id="CHEBI:58126"/>
        <dbReference type="EC" id="2.5.1.61"/>
    </reaction>
</comment>
<feature type="domain" description="Porphobilinogen deaminase C-terminal" evidence="10">
    <location>
        <begin position="244"/>
        <end position="295"/>
    </location>
</feature>
<keyword evidence="12" id="KW-1185">Reference proteome</keyword>
<keyword evidence="6" id="KW-0627">Porphyrin biosynthesis</keyword>
<dbReference type="PIRSF" id="PIRSF001438">
    <property type="entry name" value="4pyrrol_synth_OHMeBilane_synth"/>
    <property type="match status" value="1"/>
</dbReference>
<dbReference type="EC" id="2.5.1.61" evidence="4 8"/>
<dbReference type="InterPro" id="IPR000860">
    <property type="entry name" value="HemC"/>
</dbReference>
<dbReference type="Pfam" id="PF03900">
    <property type="entry name" value="Porphobil_deamC"/>
    <property type="match status" value="1"/>
</dbReference>
<evidence type="ECO:0000256" key="4">
    <source>
        <dbReference type="ARBA" id="ARBA00012655"/>
    </source>
</evidence>
<dbReference type="PROSITE" id="PS00533">
    <property type="entry name" value="PORPHOBILINOGEN_DEAM"/>
    <property type="match status" value="1"/>
</dbReference>
<evidence type="ECO:0000256" key="2">
    <source>
        <dbReference type="ARBA" id="ARBA00002869"/>
    </source>
</evidence>
<proteinExistence type="inferred from homology"/>